<dbReference type="OMA" id="YANFQSM"/>
<dbReference type="AlphaFoldDB" id="A4RQU2"/>
<dbReference type="Gramene" id="ABO93738">
    <property type="protein sequence ID" value="ABO93738"/>
    <property type="gene ID" value="OSTLU_28781"/>
</dbReference>
<accession>A4RQU2</accession>
<evidence type="ECO:0000313" key="2">
    <source>
        <dbReference type="Proteomes" id="UP000001568"/>
    </source>
</evidence>
<dbReference type="SUPFAM" id="SSF51905">
    <property type="entry name" value="FAD/NAD(P)-binding domain"/>
    <property type="match status" value="1"/>
</dbReference>
<dbReference type="InterPro" id="IPR036188">
    <property type="entry name" value="FAD/NAD-bd_sf"/>
</dbReference>
<dbReference type="PANTHER" id="PTHR32098">
    <property type="entry name" value="LYCOPENE BETA/EPSILON CYCLASE PROTEIN"/>
    <property type="match status" value="1"/>
</dbReference>
<dbReference type="Gene3D" id="3.50.50.60">
    <property type="entry name" value="FAD/NAD(P)-binding domain"/>
    <property type="match status" value="1"/>
</dbReference>
<gene>
    <name evidence="1" type="ORF">OSTLU_28781</name>
</gene>
<protein>
    <recommendedName>
        <fullName evidence="3">FAD-binding domain-containing protein</fullName>
    </recommendedName>
</protein>
<dbReference type="Proteomes" id="UP000001568">
    <property type="component" value="Chromosome 1"/>
</dbReference>
<dbReference type="STRING" id="436017.A4RQU2"/>
<keyword evidence="2" id="KW-1185">Reference proteome</keyword>
<dbReference type="RefSeq" id="XP_001415446.1">
    <property type="nucleotide sequence ID" value="XM_001415409.1"/>
</dbReference>
<dbReference type="KEGG" id="olu:OSTLU_28781"/>
<dbReference type="HOGENOM" id="CLU_027173_1_0_1"/>
<dbReference type="PANTHER" id="PTHR32098:SF5">
    <property type="entry name" value="LYCOPENE BETA_EPSILON CYCLASE PROTEIN"/>
    <property type="match status" value="1"/>
</dbReference>
<dbReference type="EMBL" id="CP000581">
    <property type="protein sequence ID" value="ABO93738.1"/>
    <property type="molecule type" value="Genomic_DNA"/>
</dbReference>
<evidence type="ECO:0000313" key="1">
    <source>
        <dbReference type="EMBL" id="ABO93738.1"/>
    </source>
</evidence>
<dbReference type="GeneID" id="5000048"/>
<name>A4RQU2_OSTLU</name>
<sequence>MRRGDATATATATAAFAKRREGASDARGETYDVAVAGGTLGVLVAAALQRRGARVVVVERGELRGREQEWNVSREELERLVRVGAITTEDADACTRIEFNPIRCGFHGGGNGNGNAGDLVTRDILNTGVSPAALVEACRKRFEEAGGAVLERASLRGVEVYDDCAVLDVDGVPVRARLVLDCMGFQSPIVRQIRDDRKPDGVCVVVGSCAEADAFDNSSADLIRTVTDIEEDYRGQYFWEAFPASTGPRDRTTYMFTYMDADESRPSIASMLDDYWDLMPLYQGLDSIEDAKLKRVLFGLFPTYRDSPLKTEFDRVLAIGDASGIQSPLSFGGLAAILRHISRITGACEEALDADCLDREALRTVNAYQPALSAAWLFQKCMSVEVGSRPKRDFINRLMRINFNVMSRLGEDVLRPFLQDVVTFKGLGKTLVSMTLTEPLFVPEILMNAGVGPILDWFKHFAALGAYDFLASPAAALADTVKDFSAVSPRRRFIIRRQCEAIIYGAGRDVIP</sequence>
<evidence type="ECO:0008006" key="3">
    <source>
        <dbReference type="Google" id="ProtNLM"/>
    </source>
</evidence>
<proteinExistence type="predicted"/>
<reference evidence="1 2" key="1">
    <citation type="journal article" date="2007" name="Proc. Natl. Acad. Sci. U.S.A.">
        <title>The tiny eukaryote Ostreococcus provides genomic insights into the paradox of plankton speciation.</title>
        <authorList>
            <person name="Palenik B."/>
            <person name="Grimwood J."/>
            <person name="Aerts A."/>
            <person name="Rouze P."/>
            <person name="Salamov A."/>
            <person name="Putnam N."/>
            <person name="Dupont C."/>
            <person name="Jorgensen R."/>
            <person name="Derelle E."/>
            <person name="Rombauts S."/>
            <person name="Zhou K."/>
            <person name="Otillar R."/>
            <person name="Merchant S.S."/>
            <person name="Podell S."/>
            <person name="Gaasterland T."/>
            <person name="Napoli C."/>
            <person name="Gendler K."/>
            <person name="Manuell A."/>
            <person name="Tai V."/>
            <person name="Vallon O."/>
            <person name="Piganeau G."/>
            <person name="Jancek S."/>
            <person name="Heijde M."/>
            <person name="Jabbari K."/>
            <person name="Bowler C."/>
            <person name="Lohr M."/>
            <person name="Robbens S."/>
            <person name="Werner G."/>
            <person name="Dubchak I."/>
            <person name="Pazour G.J."/>
            <person name="Ren Q."/>
            <person name="Paulsen I."/>
            <person name="Delwiche C."/>
            <person name="Schmutz J."/>
            <person name="Rokhsar D."/>
            <person name="Van de Peer Y."/>
            <person name="Moreau H."/>
            <person name="Grigoriev I.V."/>
        </authorList>
    </citation>
    <scope>NUCLEOTIDE SEQUENCE [LARGE SCALE GENOMIC DNA]</scope>
    <source>
        <strain evidence="1 2">CCE9901</strain>
    </source>
</reference>
<dbReference type="eggNOG" id="ENOG502QW6A">
    <property type="taxonomic scope" value="Eukaryota"/>
</dbReference>
<dbReference type="OrthoDB" id="4211at2759"/>
<organism evidence="1 2">
    <name type="scientific">Ostreococcus lucimarinus (strain CCE9901)</name>
    <dbReference type="NCBI Taxonomy" id="436017"/>
    <lineage>
        <taxon>Eukaryota</taxon>
        <taxon>Viridiplantae</taxon>
        <taxon>Chlorophyta</taxon>
        <taxon>Mamiellophyceae</taxon>
        <taxon>Mamiellales</taxon>
        <taxon>Bathycoccaceae</taxon>
        <taxon>Ostreococcus</taxon>
    </lineage>
</organism>